<dbReference type="InterPro" id="IPR036928">
    <property type="entry name" value="AS_sf"/>
</dbReference>
<name>A0A9W7SM10_9PEZI</name>
<dbReference type="Gene3D" id="3.90.1300.10">
    <property type="entry name" value="Amidase signature (AS) domain"/>
    <property type="match status" value="1"/>
</dbReference>
<protein>
    <submittedName>
        <fullName evidence="4">Amidase</fullName>
    </submittedName>
</protein>
<sequence>MSSTPTTPTWQTTAQQHRAAAAAKIPPEWLLDPQWTTNLTETSAENVLSIPKECGILTARELDLTSAHDAVALLALLSSGQITSHDLTTAFCKRAAIAHQLTTCLTETLFPAALARARALDDHYATHGTPIGPLHGLPISLKDSFNIAGVHTTLGYVSFIAHGPA</sequence>
<organism evidence="4 5">
    <name type="scientific">Teratosphaeria destructans</name>
    <dbReference type="NCBI Taxonomy" id="418781"/>
    <lineage>
        <taxon>Eukaryota</taxon>
        <taxon>Fungi</taxon>
        <taxon>Dikarya</taxon>
        <taxon>Ascomycota</taxon>
        <taxon>Pezizomycotina</taxon>
        <taxon>Dothideomycetes</taxon>
        <taxon>Dothideomycetidae</taxon>
        <taxon>Mycosphaerellales</taxon>
        <taxon>Teratosphaeriaceae</taxon>
        <taxon>Teratosphaeria</taxon>
    </lineage>
</organism>
<proteinExistence type="inferred from homology"/>
<dbReference type="SUPFAM" id="SSF75304">
    <property type="entry name" value="Amidase signature (AS) enzymes"/>
    <property type="match status" value="1"/>
</dbReference>
<reference evidence="4 5" key="2">
    <citation type="journal article" date="2021" name="Curr. Genet.">
        <title>Genetic response to nitrogen starvation in the aggressive Eucalyptus foliar pathogen Teratosphaeria destructans.</title>
        <authorList>
            <person name="Havenga M."/>
            <person name="Wingfield B.D."/>
            <person name="Wingfield M.J."/>
            <person name="Dreyer L.L."/>
            <person name="Roets F."/>
            <person name="Aylward J."/>
        </authorList>
    </citation>
    <scope>NUCLEOTIDE SEQUENCE [LARGE SCALE GENOMIC DNA]</scope>
    <source>
        <strain evidence="4">CMW44962</strain>
    </source>
</reference>
<evidence type="ECO:0000313" key="5">
    <source>
        <dbReference type="Proteomes" id="UP001138500"/>
    </source>
</evidence>
<dbReference type="InterPro" id="IPR023631">
    <property type="entry name" value="Amidase_dom"/>
</dbReference>
<feature type="domain" description="Amidase" evidence="3">
    <location>
        <begin position="86"/>
        <end position="161"/>
    </location>
</feature>
<comment type="similarity">
    <text evidence="1">Belongs to the amidase family.</text>
</comment>
<dbReference type="PANTHER" id="PTHR46072">
    <property type="entry name" value="AMIDASE-RELATED-RELATED"/>
    <property type="match status" value="1"/>
</dbReference>
<evidence type="ECO:0000259" key="3">
    <source>
        <dbReference type="Pfam" id="PF01425"/>
    </source>
</evidence>
<accession>A0A9W7SM10</accession>
<dbReference type="PANTHER" id="PTHR46072:SF5">
    <property type="entry name" value="GENERAL AMIDASE-C"/>
    <property type="match status" value="1"/>
</dbReference>
<gene>
    <name evidence="4" type="ORF">Tdes44962_MAKER10258</name>
</gene>
<dbReference type="AlphaFoldDB" id="A0A9W7SM10"/>
<reference evidence="4 5" key="1">
    <citation type="journal article" date="2018" name="IMA Fungus">
        <title>IMA Genome-F 10: Nine draft genome sequences of Claviceps purpurea s.lat., including C. arundinis, C. humidiphila, and C. cf. spartinae, pseudomolecules for the pitch canker pathogen Fusarium circinatum, draft genome of Davidsoniella eucalypti, Grosmannia galeiformis, Quambalaria eucalypti, and Teratosphaeria destructans.</title>
        <authorList>
            <person name="Wingfield B.D."/>
            <person name="Liu M."/>
            <person name="Nguyen H.D."/>
            <person name="Lane F.A."/>
            <person name="Morgan S.W."/>
            <person name="De Vos L."/>
            <person name="Wilken P.M."/>
            <person name="Duong T.A."/>
            <person name="Aylward J."/>
            <person name="Coetzee M.P."/>
            <person name="Dadej K."/>
            <person name="De Beer Z.W."/>
            <person name="Findlay W."/>
            <person name="Havenga M."/>
            <person name="Kolarik M."/>
            <person name="Menzies J.G."/>
            <person name="Naidoo K."/>
            <person name="Pochopski O."/>
            <person name="Shoukouhi P."/>
            <person name="Santana Q.C."/>
            <person name="Seifert K.A."/>
            <person name="Soal N."/>
            <person name="Steenkamp E.T."/>
            <person name="Tatham C.T."/>
            <person name="van der Nest M.A."/>
            <person name="Wingfield M.J."/>
        </authorList>
    </citation>
    <scope>NUCLEOTIDE SEQUENCE [LARGE SCALE GENOMIC DNA]</scope>
    <source>
        <strain evidence="4">CMW44962</strain>
    </source>
</reference>
<evidence type="ECO:0000256" key="2">
    <source>
        <dbReference type="ARBA" id="ARBA00022801"/>
    </source>
</evidence>
<dbReference type="OrthoDB" id="6428749at2759"/>
<feature type="non-terminal residue" evidence="4">
    <location>
        <position position="165"/>
    </location>
</feature>
<dbReference type="Proteomes" id="UP001138500">
    <property type="component" value="Unassembled WGS sequence"/>
</dbReference>
<comment type="caution">
    <text evidence="4">The sequence shown here is derived from an EMBL/GenBank/DDBJ whole genome shotgun (WGS) entry which is preliminary data.</text>
</comment>
<dbReference type="Pfam" id="PF01425">
    <property type="entry name" value="Amidase"/>
    <property type="match status" value="1"/>
</dbReference>
<evidence type="ECO:0000256" key="1">
    <source>
        <dbReference type="ARBA" id="ARBA00009199"/>
    </source>
</evidence>
<keyword evidence="5" id="KW-1185">Reference proteome</keyword>
<keyword evidence="2" id="KW-0378">Hydrolase</keyword>
<dbReference type="EMBL" id="RIBY02002190">
    <property type="protein sequence ID" value="KAH9823599.1"/>
    <property type="molecule type" value="Genomic_DNA"/>
</dbReference>
<dbReference type="GO" id="GO:0016787">
    <property type="term" value="F:hydrolase activity"/>
    <property type="evidence" value="ECO:0007669"/>
    <property type="project" value="UniProtKB-KW"/>
</dbReference>
<evidence type="ECO:0000313" key="4">
    <source>
        <dbReference type="EMBL" id="KAH9823599.1"/>
    </source>
</evidence>